<protein>
    <submittedName>
        <fullName evidence="1">Uncharacterized protein</fullName>
    </submittedName>
</protein>
<dbReference type="RefSeq" id="XP_067822860.1">
    <property type="nucleotide sequence ID" value="XM_067963591.1"/>
</dbReference>
<organism evidence="1 2">
    <name type="scientific">Bremia lactucae</name>
    <name type="common">Lettuce downy mildew</name>
    <dbReference type="NCBI Taxonomy" id="4779"/>
    <lineage>
        <taxon>Eukaryota</taxon>
        <taxon>Sar</taxon>
        <taxon>Stramenopiles</taxon>
        <taxon>Oomycota</taxon>
        <taxon>Peronosporomycetes</taxon>
        <taxon>Peronosporales</taxon>
        <taxon>Peronosporaceae</taxon>
        <taxon>Bremia</taxon>
    </lineage>
</organism>
<sequence length="129" mass="14669">MAILGGPSGRRFTTFELALVEQSGDSGHTSLVIRHQSTTLVTQRDLESEWPRTALSGFPTVGSNNIDWNKVAQTEPRRLPTMVRRFPHKSQLLQVLSDETLVAWSAVWRQECMYDRLAVYQDRVSDHVT</sequence>
<dbReference type="AlphaFoldDB" id="A0A976NZL8"/>
<evidence type="ECO:0000313" key="1">
    <source>
        <dbReference type="EMBL" id="TDH73362.1"/>
    </source>
</evidence>
<comment type="caution">
    <text evidence="1">The sequence shown here is derived from an EMBL/GenBank/DDBJ whole genome shotgun (WGS) entry which is preliminary data.</text>
</comment>
<proteinExistence type="predicted"/>
<dbReference type="EMBL" id="SHOA02000001">
    <property type="protein sequence ID" value="TDH73362.1"/>
    <property type="molecule type" value="Genomic_DNA"/>
</dbReference>
<evidence type="ECO:0000313" key="2">
    <source>
        <dbReference type="Proteomes" id="UP000294530"/>
    </source>
</evidence>
<dbReference type="OrthoDB" id="129477at2759"/>
<keyword evidence="2" id="KW-1185">Reference proteome</keyword>
<dbReference type="GeneID" id="94349262"/>
<accession>A0A976NZL8</accession>
<name>A0A976NZL8_BRELC</name>
<dbReference type="Proteomes" id="UP000294530">
    <property type="component" value="Unassembled WGS sequence"/>
</dbReference>
<dbReference type="KEGG" id="blac:94349262"/>
<reference evidence="1 2" key="1">
    <citation type="journal article" date="2021" name="Genome Biol.">
        <title>AFLAP: assembly-free linkage analysis pipeline using k-mers from genome sequencing data.</title>
        <authorList>
            <person name="Fletcher K."/>
            <person name="Zhang L."/>
            <person name="Gil J."/>
            <person name="Han R."/>
            <person name="Cavanaugh K."/>
            <person name="Michelmore R."/>
        </authorList>
    </citation>
    <scope>NUCLEOTIDE SEQUENCE [LARGE SCALE GENOMIC DNA]</scope>
    <source>
        <strain evidence="1 2">SF5</strain>
    </source>
</reference>
<gene>
    <name evidence="1" type="ORF">CCR75_005510</name>
</gene>